<evidence type="ECO:0000256" key="11">
    <source>
        <dbReference type="ARBA" id="ARBA00023034"/>
    </source>
</evidence>
<dbReference type="InterPro" id="IPR024609">
    <property type="entry name" value="Extracellular_sulfatase_C"/>
</dbReference>
<evidence type="ECO:0000313" key="18">
    <source>
        <dbReference type="Proteomes" id="UP000807504"/>
    </source>
</evidence>
<comment type="cofactor">
    <cofactor evidence="1">
        <name>Ca(2+)</name>
        <dbReference type="ChEBI" id="CHEBI:29108"/>
    </cofactor>
</comment>
<organism evidence="17 18">
    <name type="scientific">Argiope bruennichi</name>
    <name type="common">Wasp spider</name>
    <name type="synonym">Aranea bruennichi</name>
    <dbReference type="NCBI Taxonomy" id="94029"/>
    <lineage>
        <taxon>Eukaryota</taxon>
        <taxon>Metazoa</taxon>
        <taxon>Ecdysozoa</taxon>
        <taxon>Arthropoda</taxon>
        <taxon>Chelicerata</taxon>
        <taxon>Arachnida</taxon>
        <taxon>Araneae</taxon>
        <taxon>Araneomorphae</taxon>
        <taxon>Entelegynae</taxon>
        <taxon>Araneoidea</taxon>
        <taxon>Araneidae</taxon>
        <taxon>Argiope</taxon>
    </lineage>
</organism>
<protein>
    <submittedName>
        <fullName evidence="17">Extracellular sulfatase Sulf-1 like protein</fullName>
    </submittedName>
</protein>
<feature type="region of interest" description="Disordered" evidence="14">
    <location>
        <begin position="789"/>
        <end position="819"/>
    </location>
</feature>
<evidence type="ECO:0000259" key="16">
    <source>
        <dbReference type="Pfam" id="PF12548"/>
    </source>
</evidence>
<feature type="compositionally biased region" description="Basic and acidic residues" evidence="14">
    <location>
        <begin position="70"/>
        <end position="79"/>
    </location>
</feature>
<keyword evidence="11" id="KW-0333">Golgi apparatus</keyword>
<feature type="region of interest" description="Disordered" evidence="14">
    <location>
        <begin position="69"/>
        <end position="96"/>
    </location>
</feature>
<evidence type="ECO:0000256" key="13">
    <source>
        <dbReference type="SAM" id="Coils"/>
    </source>
</evidence>
<dbReference type="InterPro" id="IPR000917">
    <property type="entry name" value="Sulfatase_N"/>
</dbReference>
<comment type="similarity">
    <text evidence="5">Belongs to the sulfatase family.</text>
</comment>
<reference evidence="17" key="1">
    <citation type="journal article" date="2020" name="bioRxiv">
        <title>Chromosome-level reference genome of the European wasp spider Argiope bruennichi: a resource for studies on range expansion and evolutionary adaptation.</title>
        <authorList>
            <person name="Sheffer M.M."/>
            <person name="Hoppe A."/>
            <person name="Krehenwinkel H."/>
            <person name="Uhl G."/>
            <person name="Kuss A.W."/>
            <person name="Jensen L."/>
            <person name="Jensen C."/>
            <person name="Gillespie R.G."/>
            <person name="Hoff K.J."/>
            <person name="Prost S."/>
        </authorList>
    </citation>
    <scope>NUCLEOTIDE SEQUENCE</scope>
</reference>
<evidence type="ECO:0000256" key="8">
    <source>
        <dbReference type="ARBA" id="ARBA00022801"/>
    </source>
</evidence>
<comment type="caution">
    <text evidence="17">The sequence shown here is derived from an EMBL/GenBank/DDBJ whole genome shotgun (WGS) entry which is preliminary data.</text>
</comment>
<feature type="coiled-coil region" evidence="13">
    <location>
        <begin position="729"/>
        <end position="756"/>
    </location>
</feature>
<dbReference type="PROSITE" id="PS00523">
    <property type="entry name" value="SULFATASE_1"/>
    <property type="match status" value="1"/>
</dbReference>
<dbReference type="Pfam" id="PF00884">
    <property type="entry name" value="Sulfatase"/>
    <property type="match status" value="1"/>
</dbReference>
<evidence type="ECO:0000313" key="17">
    <source>
        <dbReference type="EMBL" id="KAF8788366.1"/>
    </source>
</evidence>
<gene>
    <name evidence="17" type="ORF">HNY73_009873</name>
</gene>
<proteinExistence type="inferred from homology"/>
<feature type="domain" description="Extracellular sulfatase C-terminal" evidence="16">
    <location>
        <begin position="644"/>
        <end position="760"/>
    </location>
</feature>
<feature type="region of interest" description="Disordered" evidence="14">
    <location>
        <begin position="949"/>
        <end position="982"/>
    </location>
</feature>
<reference evidence="17" key="2">
    <citation type="submission" date="2020-06" db="EMBL/GenBank/DDBJ databases">
        <authorList>
            <person name="Sheffer M."/>
        </authorList>
    </citation>
    <scope>NUCLEOTIDE SEQUENCE</scope>
</reference>
<dbReference type="Pfam" id="PF12548">
    <property type="entry name" value="DUF3740"/>
    <property type="match status" value="1"/>
</dbReference>
<feature type="compositionally biased region" description="Basic and acidic residues" evidence="14">
    <location>
        <begin position="789"/>
        <end position="815"/>
    </location>
</feature>
<evidence type="ECO:0000256" key="7">
    <source>
        <dbReference type="ARBA" id="ARBA00022729"/>
    </source>
</evidence>
<keyword evidence="7" id="KW-0732">Signal</keyword>
<dbReference type="Gene3D" id="3.40.720.10">
    <property type="entry name" value="Alkaline Phosphatase, subunit A"/>
    <property type="match status" value="1"/>
</dbReference>
<evidence type="ECO:0000256" key="14">
    <source>
        <dbReference type="SAM" id="MobiDB-lite"/>
    </source>
</evidence>
<evidence type="ECO:0000256" key="4">
    <source>
        <dbReference type="ARBA" id="ARBA00004348"/>
    </source>
</evidence>
<keyword evidence="12" id="KW-0325">Glycoprotein</keyword>
<evidence type="ECO:0000256" key="9">
    <source>
        <dbReference type="ARBA" id="ARBA00022824"/>
    </source>
</evidence>
<keyword evidence="10" id="KW-0106">Calcium</keyword>
<dbReference type="GO" id="GO:0008449">
    <property type="term" value="F:N-acetylglucosamine-6-sulfatase activity"/>
    <property type="evidence" value="ECO:0007669"/>
    <property type="project" value="TreeGrafter"/>
</dbReference>
<dbReference type="AlphaFoldDB" id="A0A8T0FB08"/>
<dbReference type="EMBL" id="JABXBU010000015">
    <property type="protein sequence ID" value="KAF8788366.1"/>
    <property type="molecule type" value="Genomic_DNA"/>
</dbReference>
<dbReference type="FunFam" id="3.40.720.10:FF:000050">
    <property type="entry name" value="Extracellular sulfatase SULF-1"/>
    <property type="match status" value="1"/>
</dbReference>
<dbReference type="GO" id="GO:0046872">
    <property type="term" value="F:metal ion binding"/>
    <property type="evidence" value="ECO:0007669"/>
    <property type="project" value="UniProtKB-KW"/>
</dbReference>
<evidence type="ECO:0000256" key="3">
    <source>
        <dbReference type="ARBA" id="ARBA00004241"/>
    </source>
</evidence>
<evidence type="ECO:0000256" key="6">
    <source>
        <dbReference type="ARBA" id="ARBA00022723"/>
    </source>
</evidence>
<keyword evidence="13" id="KW-0175">Coiled coil</keyword>
<evidence type="ECO:0000256" key="12">
    <source>
        <dbReference type="ARBA" id="ARBA00023180"/>
    </source>
</evidence>
<keyword evidence="9" id="KW-0256">Endoplasmic reticulum</keyword>
<dbReference type="GO" id="GO:0009986">
    <property type="term" value="C:cell surface"/>
    <property type="evidence" value="ECO:0007669"/>
    <property type="project" value="UniProtKB-SubCell"/>
</dbReference>
<evidence type="ECO:0000256" key="1">
    <source>
        <dbReference type="ARBA" id="ARBA00001913"/>
    </source>
</evidence>
<accession>A0A8T0FB08</accession>
<dbReference type="SUPFAM" id="SSF53649">
    <property type="entry name" value="Alkaline phosphatase-like"/>
    <property type="match status" value="2"/>
</dbReference>
<dbReference type="InterPro" id="IPR017850">
    <property type="entry name" value="Alkaline_phosphatase_core_sf"/>
</dbReference>
<sequence length="982" mass="115854">MAASQHDPPQQAGPDVIDLRLVVWLMFMFTIAHYVKFENTITAPKMRPTKFAALSVFVLTLISPSLAQAEKTRKPEDKQNSAFLPDVPNYQNGPYDYDSSRYSSRHPYARKDSRLRKFPQLLRDKKPNIILVITDDQDIELGSMNFMPKTLRILGDGGAHFSNAYVTTPMCCPSRSSMLTGLYVHNHQVHTNNDNCSSPWWQQEHETRTFATYLNNAGYRTAYFGKYLNEYNGSYIPPGWREWVALIRNSRFYNYSINVNGNKIKHGDNYFKDYYPDLIANDSISFLHRSKRHFPNKPVMMVLSFPSPHGPEDAAPQFHHLFKNVTTHRTPSWNFAPNPDKQWLLRHTGKMEPIHVKFTDVLHTKRLQTLQSVDDAVERLYRELRSLGELENTYIFYTSDHGYHLGQFGLVKGKSMPFEFDVRVPFFVRGPKVPRGVRIQDIVLNIDLAPTFLDIAGVEVPEHMDGRSMLSILKDADAWASSGHRHTEVRRKKSWRDSFLIERGVVNSQRRNAKNLYPNISPVFPKLTKDQRLAIECRKPHYSSPCKLHQKWECIHDGIRWRIQKCRMQYPLPNDCICPDQEDDLEEWDFGEFQKRPDSLLMLPPKRRKHLIQNEEMQDYLSLKGSSRWKRFVDQETFDVKGIEQLFQLLDATVGNKTEPKLAIDNRDDSGEEELLLFTESTIFEEREKRETVPTFQLGIYNECVSLPNGSKACFDDKYQTPGQWHERKEKLDGMIKKLKQKLEELKTIRKQLKKVKPHKNYVGPELYDPNSYQKSCVCDPEEQLRLKQHLKDERRQRREDLKRERQQRKEEHQKKMERKLRRKTKFENMTCNAEKMNCFTQDNDHWKTPPLWTEGPFCFCQNANNNTFWCLRTINDTHNFLYCEFVTGFITFYDLRTDPYQMRNAVYDLDYGTLEKLRMTLNKLRSCKGSKECTIRYKYEGSRHQHKQRAAANIRMRPIRHGRSDHRERWNSKNSAERRWK</sequence>
<evidence type="ECO:0000256" key="2">
    <source>
        <dbReference type="ARBA" id="ARBA00004240"/>
    </source>
</evidence>
<comment type="subcellular location">
    <subcellularLocation>
        <location evidence="3">Cell surface</location>
    </subcellularLocation>
    <subcellularLocation>
        <location evidence="2">Endoplasmic reticulum</location>
    </subcellularLocation>
    <subcellularLocation>
        <location evidence="4">Golgi apparatus</location>
        <location evidence="4">Golgi stack</location>
    </subcellularLocation>
</comment>
<dbReference type="GO" id="GO:0005795">
    <property type="term" value="C:Golgi stack"/>
    <property type="evidence" value="ECO:0007669"/>
    <property type="project" value="UniProtKB-SubCell"/>
</dbReference>
<feature type="compositionally biased region" description="Basic and acidic residues" evidence="14">
    <location>
        <begin position="966"/>
        <end position="982"/>
    </location>
</feature>
<dbReference type="InterPro" id="IPR024607">
    <property type="entry name" value="Sulfatase_CS"/>
</dbReference>
<dbReference type="CDD" id="cd16147">
    <property type="entry name" value="G6S"/>
    <property type="match status" value="1"/>
</dbReference>
<feature type="domain" description="Sulfatase N-terminal" evidence="15">
    <location>
        <begin position="127"/>
        <end position="458"/>
    </location>
</feature>
<evidence type="ECO:0000256" key="5">
    <source>
        <dbReference type="ARBA" id="ARBA00008779"/>
    </source>
</evidence>
<keyword evidence="6" id="KW-0479">Metal-binding</keyword>
<dbReference type="GO" id="GO:0005539">
    <property type="term" value="F:glycosaminoglycan binding"/>
    <property type="evidence" value="ECO:0007669"/>
    <property type="project" value="TreeGrafter"/>
</dbReference>
<evidence type="ECO:0000256" key="10">
    <source>
        <dbReference type="ARBA" id="ARBA00022837"/>
    </source>
</evidence>
<keyword evidence="18" id="KW-1185">Reference proteome</keyword>
<name>A0A8T0FB08_ARGBR</name>
<keyword evidence="8" id="KW-0378">Hydrolase</keyword>
<dbReference type="PANTHER" id="PTHR43108">
    <property type="entry name" value="N-ACETYLGLUCOSAMINE-6-SULFATASE FAMILY MEMBER"/>
    <property type="match status" value="1"/>
</dbReference>
<dbReference type="Proteomes" id="UP000807504">
    <property type="component" value="Unassembled WGS sequence"/>
</dbReference>
<dbReference type="GO" id="GO:0005783">
    <property type="term" value="C:endoplasmic reticulum"/>
    <property type="evidence" value="ECO:0007669"/>
    <property type="project" value="UniProtKB-SubCell"/>
</dbReference>
<dbReference type="PANTHER" id="PTHR43108:SF16">
    <property type="entry name" value="EXTRACELLULAR SULFATASE SULF-1 HOMOLOG"/>
    <property type="match status" value="1"/>
</dbReference>
<evidence type="ECO:0000259" key="15">
    <source>
        <dbReference type="Pfam" id="PF00884"/>
    </source>
</evidence>